<reference evidence="1 2" key="1">
    <citation type="submission" date="2005-09" db="EMBL/GenBank/DDBJ databases">
        <authorList>
            <person name="Mural R.J."/>
            <person name="Li P.W."/>
            <person name="Adams M.D."/>
            <person name="Amanatides P.G."/>
            <person name="Baden-Tillson H."/>
            <person name="Barnstead M."/>
            <person name="Chin S.H."/>
            <person name="Dew I."/>
            <person name="Evans C.A."/>
            <person name="Ferriera S."/>
            <person name="Flanigan M."/>
            <person name="Fosler C."/>
            <person name="Glodek A."/>
            <person name="Gu Z."/>
            <person name="Holt R.A."/>
            <person name="Jennings D."/>
            <person name="Kraft C.L."/>
            <person name="Lu F."/>
            <person name="Nguyen T."/>
            <person name="Nusskern D.R."/>
            <person name="Pfannkoch C.M."/>
            <person name="Sitter C."/>
            <person name="Sutton G.G."/>
            <person name="Venter J.C."/>
            <person name="Wang Z."/>
            <person name="Woodage T."/>
            <person name="Zheng X.H."/>
            <person name="Zhong F."/>
        </authorList>
    </citation>
    <scope>NUCLEOTIDE SEQUENCE [LARGE SCALE GENOMIC DNA]</scope>
    <source>
        <strain>BN</strain>
        <strain evidence="2">Sprague-Dawley</strain>
    </source>
</reference>
<evidence type="ECO:0000313" key="1">
    <source>
        <dbReference type="EMBL" id="EDL77496.1"/>
    </source>
</evidence>
<dbReference type="AlphaFoldDB" id="A6I281"/>
<dbReference type="EMBL" id="CH473954">
    <property type="protein sequence ID" value="EDL77496.1"/>
    <property type="molecule type" value="Genomic_DNA"/>
</dbReference>
<accession>A6I281</accession>
<sequence>MQTGSQLRSGQLSCSGALTKATRSSSLGMENKFLGIPVSLLTGSCLQSHLRSRMPF</sequence>
<gene>
    <name evidence="1" type="ORF">rCG_25058</name>
</gene>
<evidence type="ECO:0000313" key="2">
    <source>
        <dbReference type="Proteomes" id="UP000234681"/>
    </source>
</evidence>
<organism evidence="1 2">
    <name type="scientific">Rattus norvegicus</name>
    <name type="common">Rat</name>
    <dbReference type="NCBI Taxonomy" id="10116"/>
    <lineage>
        <taxon>Eukaryota</taxon>
        <taxon>Metazoa</taxon>
        <taxon>Chordata</taxon>
        <taxon>Craniata</taxon>
        <taxon>Vertebrata</taxon>
        <taxon>Euteleostomi</taxon>
        <taxon>Mammalia</taxon>
        <taxon>Eutheria</taxon>
        <taxon>Euarchontoglires</taxon>
        <taxon>Glires</taxon>
        <taxon>Rodentia</taxon>
        <taxon>Myomorpha</taxon>
        <taxon>Muroidea</taxon>
        <taxon>Muridae</taxon>
        <taxon>Murinae</taxon>
        <taxon>Rattus</taxon>
    </lineage>
</organism>
<proteinExistence type="predicted"/>
<name>A6I281_RAT</name>
<dbReference type="Proteomes" id="UP000234681">
    <property type="component" value="Chromosome 8"/>
</dbReference>
<protein>
    <submittedName>
        <fullName evidence="1">RCG25058</fullName>
    </submittedName>
</protein>